<organism evidence="6 7">
    <name type="scientific">Caerostris extrusa</name>
    <name type="common">Bark spider</name>
    <name type="synonym">Caerostris bankana</name>
    <dbReference type="NCBI Taxonomy" id="172846"/>
    <lineage>
        <taxon>Eukaryota</taxon>
        <taxon>Metazoa</taxon>
        <taxon>Ecdysozoa</taxon>
        <taxon>Arthropoda</taxon>
        <taxon>Chelicerata</taxon>
        <taxon>Arachnida</taxon>
        <taxon>Araneae</taxon>
        <taxon>Araneomorphae</taxon>
        <taxon>Entelegynae</taxon>
        <taxon>Araneoidea</taxon>
        <taxon>Araneidae</taxon>
        <taxon>Caerostris</taxon>
    </lineage>
</organism>
<protein>
    <submittedName>
        <fullName evidence="6">Transmembrane protein 151B</fullName>
    </submittedName>
</protein>
<dbReference type="PANTHER" id="PTHR31893:SF5">
    <property type="entry name" value="TRANSMEMBRANE PROTEIN 151 HOMOLOG"/>
    <property type="match status" value="1"/>
</dbReference>
<accession>A0AAV4P691</accession>
<dbReference type="EMBL" id="BPLR01021701">
    <property type="protein sequence ID" value="GIX92533.1"/>
    <property type="molecule type" value="Genomic_DNA"/>
</dbReference>
<dbReference type="PANTHER" id="PTHR31893">
    <property type="entry name" value="TRANSMEMBRANE PROTEIN 151 HOMOLOG"/>
    <property type="match status" value="1"/>
</dbReference>
<dbReference type="InterPro" id="IPR026767">
    <property type="entry name" value="Tmem151"/>
</dbReference>
<comment type="caution">
    <text evidence="6">The sequence shown here is derived from an EMBL/GenBank/DDBJ whole genome shotgun (WGS) entry which is preliminary data.</text>
</comment>
<evidence type="ECO:0000313" key="7">
    <source>
        <dbReference type="Proteomes" id="UP001054945"/>
    </source>
</evidence>
<proteinExistence type="inferred from homology"/>
<keyword evidence="7" id="KW-1185">Reference proteome</keyword>
<evidence type="ECO:0000313" key="6">
    <source>
        <dbReference type="EMBL" id="GIX92533.1"/>
    </source>
</evidence>
<keyword evidence="3 6" id="KW-0812">Transmembrane</keyword>
<keyword evidence="5" id="KW-0472">Membrane</keyword>
<keyword evidence="4" id="KW-1133">Transmembrane helix</keyword>
<name>A0AAV4P691_CAEEX</name>
<dbReference type="AlphaFoldDB" id="A0AAV4P691"/>
<reference evidence="6 7" key="1">
    <citation type="submission" date="2021-06" db="EMBL/GenBank/DDBJ databases">
        <title>Caerostris extrusa draft genome.</title>
        <authorList>
            <person name="Kono N."/>
            <person name="Arakawa K."/>
        </authorList>
    </citation>
    <scope>NUCLEOTIDE SEQUENCE [LARGE SCALE GENOMIC DNA]</scope>
</reference>
<dbReference type="Proteomes" id="UP001054945">
    <property type="component" value="Unassembled WGS sequence"/>
</dbReference>
<comment type="subcellular location">
    <subcellularLocation>
        <location evidence="1">Membrane</location>
        <topology evidence="1">Multi-pass membrane protein</topology>
    </subcellularLocation>
</comment>
<dbReference type="Pfam" id="PF14857">
    <property type="entry name" value="TMEM151"/>
    <property type="match status" value="1"/>
</dbReference>
<dbReference type="GO" id="GO:0016020">
    <property type="term" value="C:membrane"/>
    <property type="evidence" value="ECO:0007669"/>
    <property type="project" value="UniProtKB-SubCell"/>
</dbReference>
<evidence type="ECO:0000256" key="1">
    <source>
        <dbReference type="ARBA" id="ARBA00004141"/>
    </source>
</evidence>
<evidence type="ECO:0000256" key="2">
    <source>
        <dbReference type="ARBA" id="ARBA00009583"/>
    </source>
</evidence>
<evidence type="ECO:0000256" key="3">
    <source>
        <dbReference type="ARBA" id="ARBA00022692"/>
    </source>
</evidence>
<evidence type="ECO:0000256" key="4">
    <source>
        <dbReference type="ARBA" id="ARBA00022989"/>
    </source>
</evidence>
<evidence type="ECO:0000256" key="5">
    <source>
        <dbReference type="ARBA" id="ARBA00023136"/>
    </source>
</evidence>
<comment type="similarity">
    <text evidence="2">Belongs to the TMEM151 family.</text>
</comment>
<gene>
    <name evidence="6" type="primary">Tmem151b</name>
    <name evidence="6" type="ORF">CEXT_501751</name>
</gene>
<sequence length="236" mass="28002">MPSFDLINHCLHLGHCVVSNCPSESSHHQLSPFPGQQQTEDKSVRRRLRIHSIAFLVMLYLVYLVECWHCSTRIQLTYKVDPSYVYEYIERMREAHPIIWWKALSYHYIRRSRQVTRYRNGDPYTTSHQYLEKINTRVAASCFVYTHIGSRDVQKKKVDRFGKVSSDENTDQQSNCSAIKPIIQKPNKNLNELEPNLSYCFATLDDAEDYYDQRERFFRDNEPFDEHLELREGLIS</sequence>